<feature type="domain" description="HTH gntR-type" evidence="5">
    <location>
        <begin position="35"/>
        <end position="102"/>
    </location>
</feature>
<dbReference type="InterPro" id="IPR000524">
    <property type="entry name" value="Tscrpt_reg_HTH_GntR"/>
</dbReference>
<keyword evidence="3" id="KW-0804">Transcription</keyword>
<evidence type="ECO:0000256" key="3">
    <source>
        <dbReference type="ARBA" id="ARBA00023163"/>
    </source>
</evidence>
<keyword evidence="2" id="KW-0238">DNA-binding</keyword>
<dbReference type="InterPro" id="IPR011711">
    <property type="entry name" value="GntR_C"/>
</dbReference>
<comment type="caution">
    <text evidence="6">The sequence shown here is derived from an EMBL/GenBank/DDBJ whole genome shotgun (WGS) entry which is preliminary data.</text>
</comment>
<feature type="compositionally biased region" description="Low complexity" evidence="4">
    <location>
        <begin position="27"/>
        <end position="36"/>
    </location>
</feature>
<evidence type="ECO:0000256" key="4">
    <source>
        <dbReference type="SAM" id="MobiDB-lite"/>
    </source>
</evidence>
<dbReference type="CDD" id="cd07377">
    <property type="entry name" value="WHTH_GntR"/>
    <property type="match status" value="1"/>
</dbReference>
<evidence type="ECO:0000313" key="6">
    <source>
        <dbReference type="EMBL" id="TGN65233.1"/>
    </source>
</evidence>
<dbReference type="GO" id="GO:0003700">
    <property type="term" value="F:DNA-binding transcription factor activity"/>
    <property type="evidence" value="ECO:0007669"/>
    <property type="project" value="InterPro"/>
</dbReference>
<dbReference type="AlphaFoldDB" id="A0A4Z1CKF3"/>
<dbReference type="SUPFAM" id="SSF46785">
    <property type="entry name" value="Winged helix' DNA-binding domain"/>
    <property type="match status" value="1"/>
</dbReference>
<accession>A0A4Z1CKF3</accession>
<keyword evidence="1" id="KW-0805">Transcription regulation</keyword>
<dbReference type="EMBL" id="SRRO01000001">
    <property type="protein sequence ID" value="TGN65233.1"/>
    <property type="molecule type" value="Genomic_DNA"/>
</dbReference>
<dbReference type="InterPro" id="IPR008920">
    <property type="entry name" value="TF_FadR/GntR_C"/>
</dbReference>
<dbReference type="PANTHER" id="PTHR43537">
    <property type="entry name" value="TRANSCRIPTIONAL REGULATOR, GNTR FAMILY"/>
    <property type="match status" value="1"/>
</dbReference>
<evidence type="ECO:0000256" key="2">
    <source>
        <dbReference type="ARBA" id="ARBA00023125"/>
    </source>
</evidence>
<reference evidence="6 7" key="1">
    <citation type="submission" date="2019-04" db="EMBL/GenBank/DDBJ databases">
        <title>Three New Species of Nocardioides, Nocardioides euryhalodurans sp. nov., Nocardioides seonyuensis sp. nov. and Nocardioides eburneoflavus sp. nov. Isolated from Soil.</title>
        <authorList>
            <person name="Roh S.G."/>
            <person name="Lee C."/>
            <person name="Kim M.-K."/>
            <person name="Kim S.B."/>
        </authorList>
    </citation>
    <scope>NUCLEOTIDE SEQUENCE [LARGE SCALE GENOMIC DNA]</scope>
    <source>
        <strain evidence="6 7">MMS17-SY213</strain>
    </source>
</reference>
<dbReference type="Gene3D" id="1.10.10.10">
    <property type="entry name" value="Winged helix-like DNA-binding domain superfamily/Winged helix DNA-binding domain"/>
    <property type="match status" value="1"/>
</dbReference>
<feature type="region of interest" description="Disordered" evidence="4">
    <location>
        <begin position="1"/>
        <end position="39"/>
    </location>
</feature>
<evidence type="ECO:0000256" key="1">
    <source>
        <dbReference type="ARBA" id="ARBA00023015"/>
    </source>
</evidence>
<proteinExistence type="predicted"/>
<dbReference type="Pfam" id="PF00392">
    <property type="entry name" value="GntR"/>
    <property type="match status" value="1"/>
</dbReference>
<dbReference type="Gene3D" id="1.20.120.530">
    <property type="entry name" value="GntR ligand-binding domain-like"/>
    <property type="match status" value="1"/>
</dbReference>
<dbReference type="Proteomes" id="UP000297496">
    <property type="component" value="Unassembled WGS sequence"/>
</dbReference>
<dbReference type="OrthoDB" id="3267569at2"/>
<protein>
    <submittedName>
        <fullName evidence="6">GntR family transcriptional regulator</fullName>
    </submittedName>
</protein>
<sequence length="269" mass="30075">MYHKPYYGLPQISQPSEGLPLSPAPRSPSDARSSRSGTDEAYESLKRRILLCELAPGEELREAALAESTGIGRTPVREALRRLVQEGFVDVRPRQGYRVSPITLGSVHDVFELRLLLEPAAVELAIQRAPREAITALHDLAHAQYVHGDQESYERFIVDNLDLHVRIAEISGNQRLAHMLRNLLEEMQRLFFLSLDARDSSIEQMHEHHELYDAMLAGDVESARRIVVEQIEQSRQRVIDALVTRVVGGTAPPGLAGVSADPRRPATRS</sequence>
<keyword evidence="7" id="KW-1185">Reference proteome</keyword>
<evidence type="ECO:0000313" key="7">
    <source>
        <dbReference type="Proteomes" id="UP000297496"/>
    </source>
</evidence>
<dbReference type="InterPro" id="IPR036390">
    <property type="entry name" value="WH_DNA-bd_sf"/>
</dbReference>
<organism evidence="6 7">
    <name type="scientific">Nocardioides eburneiflavus</name>
    <dbReference type="NCBI Taxonomy" id="2518372"/>
    <lineage>
        <taxon>Bacteria</taxon>
        <taxon>Bacillati</taxon>
        <taxon>Actinomycetota</taxon>
        <taxon>Actinomycetes</taxon>
        <taxon>Propionibacteriales</taxon>
        <taxon>Nocardioidaceae</taxon>
        <taxon>Nocardioides</taxon>
    </lineage>
</organism>
<dbReference type="Pfam" id="PF07729">
    <property type="entry name" value="FCD"/>
    <property type="match status" value="1"/>
</dbReference>
<name>A0A4Z1CKF3_9ACTN</name>
<dbReference type="SMART" id="SM00345">
    <property type="entry name" value="HTH_GNTR"/>
    <property type="match status" value="1"/>
</dbReference>
<evidence type="ECO:0000259" key="5">
    <source>
        <dbReference type="PROSITE" id="PS50949"/>
    </source>
</evidence>
<dbReference type="PANTHER" id="PTHR43537:SF45">
    <property type="entry name" value="GNTR FAMILY REGULATORY PROTEIN"/>
    <property type="match status" value="1"/>
</dbReference>
<dbReference type="PROSITE" id="PS50949">
    <property type="entry name" value="HTH_GNTR"/>
    <property type="match status" value="1"/>
</dbReference>
<dbReference type="SUPFAM" id="SSF48008">
    <property type="entry name" value="GntR ligand-binding domain-like"/>
    <property type="match status" value="1"/>
</dbReference>
<dbReference type="SMART" id="SM00895">
    <property type="entry name" value="FCD"/>
    <property type="match status" value="1"/>
</dbReference>
<dbReference type="GO" id="GO:0003677">
    <property type="term" value="F:DNA binding"/>
    <property type="evidence" value="ECO:0007669"/>
    <property type="project" value="UniProtKB-KW"/>
</dbReference>
<dbReference type="InterPro" id="IPR036388">
    <property type="entry name" value="WH-like_DNA-bd_sf"/>
</dbReference>
<gene>
    <name evidence="6" type="ORF">EXE59_15640</name>
</gene>